<keyword evidence="2" id="KW-1185">Reference proteome</keyword>
<dbReference type="PANTHER" id="PTHR34287:SF12">
    <property type="match status" value="1"/>
</dbReference>
<sequence length="104" mass="11819">MAMSEPSSVSSTSETCSSLDSSRIQIVSKSVSDRLLGKFFDASQYDFDYEQSCLWSPPIRRSVFLASPENICSQHELLSKLNELAKKPWRKRLACFNIIAFWCS</sequence>
<accession>A0AAV5KY95</accession>
<name>A0AAV5KY95_9ROSI</name>
<dbReference type="Proteomes" id="UP001054252">
    <property type="component" value="Unassembled WGS sequence"/>
</dbReference>
<dbReference type="EMBL" id="BPVZ01000084">
    <property type="protein sequence ID" value="GKV29797.1"/>
    <property type="molecule type" value="Genomic_DNA"/>
</dbReference>
<gene>
    <name evidence="1" type="ORF">SLEP1_g38693</name>
</gene>
<proteinExistence type="predicted"/>
<comment type="caution">
    <text evidence="1">The sequence shown here is derived from an EMBL/GenBank/DDBJ whole genome shotgun (WGS) entry which is preliminary data.</text>
</comment>
<dbReference type="AlphaFoldDB" id="A0AAV5KY95"/>
<organism evidence="1 2">
    <name type="scientific">Rubroshorea leprosula</name>
    <dbReference type="NCBI Taxonomy" id="152421"/>
    <lineage>
        <taxon>Eukaryota</taxon>
        <taxon>Viridiplantae</taxon>
        <taxon>Streptophyta</taxon>
        <taxon>Embryophyta</taxon>
        <taxon>Tracheophyta</taxon>
        <taxon>Spermatophyta</taxon>
        <taxon>Magnoliopsida</taxon>
        <taxon>eudicotyledons</taxon>
        <taxon>Gunneridae</taxon>
        <taxon>Pentapetalae</taxon>
        <taxon>rosids</taxon>
        <taxon>malvids</taxon>
        <taxon>Malvales</taxon>
        <taxon>Dipterocarpaceae</taxon>
        <taxon>Rubroshorea</taxon>
    </lineage>
</organism>
<evidence type="ECO:0000313" key="1">
    <source>
        <dbReference type="EMBL" id="GKV29797.1"/>
    </source>
</evidence>
<evidence type="ECO:0000313" key="2">
    <source>
        <dbReference type="Proteomes" id="UP001054252"/>
    </source>
</evidence>
<reference evidence="1 2" key="1">
    <citation type="journal article" date="2021" name="Commun. Biol.">
        <title>The genome of Shorea leprosula (Dipterocarpaceae) highlights the ecological relevance of drought in aseasonal tropical rainforests.</title>
        <authorList>
            <person name="Ng K.K.S."/>
            <person name="Kobayashi M.J."/>
            <person name="Fawcett J.A."/>
            <person name="Hatakeyama M."/>
            <person name="Paape T."/>
            <person name="Ng C.H."/>
            <person name="Ang C.C."/>
            <person name="Tnah L.H."/>
            <person name="Lee C.T."/>
            <person name="Nishiyama T."/>
            <person name="Sese J."/>
            <person name="O'Brien M.J."/>
            <person name="Copetti D."/>
            <person name="Mohd Noor M.I."/>
            <person name="Ong R.C."/>
            <person name="Putra M."/>
            <person name="Sireger I.Z."/>
            <person name="Indrioko S."/>
            <person name="Kosugi Y."/>
            <person name="Izuno A."/>
            <person name="Isagi Y."/>
            <person name="Lee S.L."/>
            <person name="Shimizu K.K."/>
        </authorList>
    </citation>
    <scope>NUCLEOTIDE SEQUENCE [LARGE SCALE GENOMIC DNA]</scope>
    <source>
        <strain evidence="1">214</strain>
    </source>
</reference>
<dbReference type="PANTHER" id="PTHR34287">
    <property type="entry name" value="OS06G0551500 PROTEIN-RELATED"/>
    <property type="match status" value="1"/>
</dbReference>
<protein>
    <submittedName>
        <fullName evidence="1">Uncharacterized protein</fullName>
    </submittedName>
</protein>